<sequence length="188" mass="21570">MEENHISKSGGELILNNGSGEEGELREGSDDAEELQESRGREIEQVLPINLGKYFNNIDEKLEMHDTAGLRPSKSVRILEVQVRGPDKLCLPRDSGDADCKNRMFIRMHKKNSDFFHLIRMDEEVAYEEFNDVVHVDLTYLVNRYKMPFYLTCSNGGSSACCNNDRQCENIGNAIKEVMPTKIRQYYI</sequence>
<evidence type="ECO:0000313" key="1">
    <source>
        <dbReference type="EMBL" id="KAI5657155.1"/>
    </source>
</evidence>
<evidence type="ECO:0000313" key="2">
    <source>
        <dbReference type="Proteomes" id="UP001060085"/>
    </source>
</evidence>
<dbReference type="Proteomes" id="UP001060085">
    <property type="component" value="Linkage Group LG06"/>
</dbReference>
<proteinExistence type="predicted"/>
<reference evidence="2" key="1">
    <citation type="journal article" date="2023" name="Nat. Plants">
        <title>Single-cell RNA sequencing provides a high-resolution roadmap for understanding the multicellular compartmentation of specialized metabolism.</title>
        <authorList>
            <person name="Sun S."/>
            <person name="Shen X."/>
            <person name="Li Y."/>
            <person name="Li Y."/>
            <person name="Wang S."/>
            <person name="Li R."/>
            <person name="Zhang H."/>
            <person name="Shen G."/>
            <person name="Guo B."/>
            <person name="Wei J."/>
            <person name="Xu J."/>
            <person name="St-Pierre B."/>
            <person name="Chen S."/>
            <person name="Sun C."/>
        </authorList>
    </citation>
    <scope>NUCLEOTIDE SEQUENCE [LARGE SCALE GENOMIC DNA]</scope>
</reference>
<keyword evidence="2" id="KW-1185">Reference proteome</keyword>
<organism evidence="1 2">
    <name type="scientific">Catharanthus roseus</name>
    <name type="common">Madagascar periwinkle</name>
    <name type="synonym">Vinca rosea</name>
    <dbReference type="NCBI Taxonomy" id="4058"/>
    <lineage>
        <taxon>Eukaryota</taxon>
        <taxon>Viridiplantae</taxon>
        <taxon>Streptophyta</taxon>
        <taxon>Embryophyta</taxon>
        <taxon>Tracheophyta</taxon>
        <taxon>Spermatophyta</taxon>
        <taxon>Magnoliopsida</taxon>
        <taxon>eudicotyledons</taxon>
        <taxon>Gunneridae</taxon>
        <taxon>Pentapetalae</taxon>
        <taxon>asterids</taxon>
        <taxon>lamiids</taxon>
        <taxon>Gentianales</taxon>
        <taxon>Apocynaceae</taxon>
        <taxon>Rauvolfioideae</taxon>
        <taxon>Vinceae</taxon>
        <taxon>Catharanthinae</taxon>
        <taxon>Catharanthus</taxon>
    </lineage>
</organism>
<comment type="caution">
    <text evidence="1">The sequence shown here is derived from an EMBL/GenBank/DDBJ whole genome shotgun (WGS) entry which is preliminary data.</text>
</comment>
<protein>
    <submittedName>
        <fullName evidence="1">Uncharacterized protein</fullName>
    </submittedName>
</protein>
<name>A0ACC0AA56_CATRO</name>
<dbReference type="EMBL" id="CM044706">
    <property type="protein sequence ID" value="KAI5657155.1"/>
    <property type="molecule type" value="Genomic_DNA"/>
</dbReference>
<gene>
    <name evidence="1" type="ORF">M9H77_25948</name>
</gene>
<accession>A0ACC0AA56</accession>